<proteinExistence type="predicted"/>
<gene>
    <name evidence="1" type="ORF">SMACR_09456</name>
</gene>
<dbReference type="Proteomes" id="UP000433876">
    <property type="component" value="Unassembled WGS sequence"/>
</dbReference>
<accession>A0A8S8ZFN4</accession>
<dbReference type="VEuPathDB" id="FungiDB:SMAC_09456"/>
<sequence>MELVRKMGKERAPARRLLDARATASLHATIVHEDLLALRVAHVKDLTRGPDHLSDFFLIYVRFNVMEGQNGMFVGIRMGFRRTIVTLGTRFGGNNERRQRRLLDLMFLDEGDGFLPSKNLKISRNMWVVEFLGTNRILRVLVKTALVVHHTVDGK</sequence>
<evidence type="ECO:0000313" key="2">
    <source>
        <dbReference type="Proteomes" id="UP000433876"/>
    </source>
</evidence>
<reference evidence="1 2" key="1">
    <citation type="submission" date="2017-07" db="EMBL/GenBank/DDBJ databases">
        <title>Genome sequence of the Sordaria macrospora wild type strain R19027.</title>
        <authorList>
            <person name="Nowrousian M."/>
            <person name="Teichert I."/>
            <person name="Kueck U."/>
        </authorList>
    </citation>
    <scope>NUCLEOTIDE SEQUENCE [LARGE SCALE GENOMIC DNA]</scope>
    <source>
        <strain evidence="1 2">R19027</strain>
        <tissue evidence="1">Mycelium</tissue>
    </source>
</reference>
<dbReference type="EMBL" id="NMPR01000329">
    <property type="protein sequence ID" value="KAA8622090.1"/>
    <property type="molecule type" value="Genomic_DNA"/>
</dbReference>
<comment type="caution">
    <text evidence="1">The sequence shown here is derived from an EMBL/GenBank/DDBJ whole genome shotgun (WGS) entry which is preliminary data.</text>
</comment>
<organism evidence="1 2">
    <name type="scientific">Sordaria macrospora</name>
    <dbReference type="NCBI Taxonomy" id="5147"/>
    <lineage>
        <taxon>Eukaryota</taxon>
        <taxon>Fungi</taxon>
        <taxon>Dikarya</taxon>
        <taxon>Ascomycota</taxon>
        <taxon>Pezizomycotina</taxon>
        <taxon>Sordariomycetes</taxon>
        <taxon>Sordariomycetidae</taxon>
        <taxon>Sordariales</taxon>
        <taxon>Sordariaceae</taxon>
        <taxon>Sordaria</taxon>
    </lineage>
</organism>
<protein>
    <submittedName>
        <fullName evidence="1">Uncharacterized protein</fullName>
    </submittedName>
</protein>
<name>A0A8S8ZFN4_SORMA</name>
<dbReference type="AlphaFoldDB" id="A0A8S8ZFN4"/>
<evidence type="ECO:0000313" key="1">
    <source>
        <dbReference type="EMBL" id="KAA8622090.1"/>
    </source>
</evidence>